<evidence type="ECO:0000313" key="3">
    <source>
        <dbReference type="Proteomes" id="UP000017133"/>
    </source>
</evidence>
<comment type="caution">
    <text evidence="2">The sequence shown here is derived from an EMBL/GenBank/DDBJ whole genome shotgun (WGS) entry which is preliminary data.</text>
</comment>
<dbReference type="PROSITE" id="PS51257">
    <property type="entry name" value="PROKAR_LIPOPROTEIN"/>
    <property type="match status" value="1"/>
</dbReference>
<proteinExistence type="predicted"/>
<evidence type="ECO:0008006" key="4">
    <source>
        <dbReference type="Google" id="ProtNLM"/>
    </source>
</evidence>
<sequence>MIKITTKLGCLLGGLFVLSACSSVPQPSNEYKKALDDTKQLCEACALVGNDLLVALNKSCDTPMTPESLTGVMNSNPMFAAMMAINSIGGTDLYQVYCDAAIDTLRCNEMESWPERTRVRFQQPDMTKALALKISASTTAVLTFFNRKDTHRKA</sequence>
<name>U7R5V9_PHOTE</name>
<keyword evidence="1" id="KW-0732">Signal</keyword>
<dbReference type="Proteomes" id="UP000017133">
    <property type="component" value="Unassembled WGS sequence"/>
</dbReference>
<protein>
    <recommendedName>
        <fullName evidence="4">Lipoprotein</fullName>
    </recommendedName>
</protein>
<gene>
    <name evidence="2" type="ORF">O185_01465</name>
</gene>
<evidence type="ECO:0000313" key="2">
    <source>
        <dbReference type="EMBL" id="ERT14827.1"/>
    </source>
</evidence>
<organism evidence="2 3">
    <name type="scientific">Photorhabdus temperata J3</name>
    <dbReference type="NCBI Taxonomy" id="1389415"/>
    <lineage>
        <taxon>Bacteria</taxon>
        <taxon>Pseudomonadati</taxon>
        <taxon>Pseudomonadota</taxon>
        <taxon>Gammaproteobacteria</taxon>
        <taxon>Enterobacterales</taxon>
        <taxon>Morganellaceae</taxon>
        <taxon>Photorhabdus</taxon>
    </lineage>
</organism>
<reference evidence="2 3" key="1">
    <citation type="submission" date="2013-10" db="EMBL/GenBank/DDBJ databases">
        <title>Whole Genome Shotgun Sequence of Photorhabdus temperata J3.</title>
        <authorList>
            <person name="Park G.-S."/>
            <person name="Hong S.-J."/>
            <person name="Shin J.-H."/>
        </authorList>
    </citation>
    <scope>NUCLEOTIDE SEQUENCE [LARGE SCALE GENOMIC DNA]</scope>
    <source>
        <strain evidence="2 3">J3</strain>
    </source>
</reference>
<feature type="chain" id="PRO_5004688032" description="Lipoprotein" evidence="1">
    <location>
        <begin position="23"/>
        <end position="154"/>
    </location>
</feature>
<dbReference type="EMBL" id="AXDT01000015">
    <property type="protein sequence ID" value="ERT14827.1"/>
    <property type="molecule type" value="Genomic_DNA"/>
</dbReference>
<evidence type="ECO:0000256" key="1">
    <source>
        <dbReference type="SAM" id="SignalP"/>
    </source>
</evidence>
<dbReference type="RefSeq" id="WP_023043498.1">
    <property type="nucleotide sequence ID" value="NZ_AXDT01000015.1"/>
</dbReference>
<accession>U7R5V9</accession>
<keyword evidence="3" id="KW-1185">Reference proteome</keyword>
<dbReference type="AlphaFoldDB" id="U7R5V9"/>
<feature type="signal peptide" evidence="1">
    <location>
        <begin position="1"/>
        <end position="22"/>
    </location>
</feature>
<dbReference type="PATRIC" id="fig|1389415.4.peg.281"/>